<evidence type="ECO:0000313" key="2">
    <source>
        <dbReference type="EMBL" id="KAK5071401.1"/>
    </source>
</evidence>
<sequence>MSQKADTSTKYSRVEPTTKERPVLENNLVQQWSFQRHRSLIWMSLSWIGAIAFAVGHHFFYARFDGQRVNMSSISQLWIVRIGTGMAFLVKTLLVVSASIAFTQHQWLTTRSKPFKVRQIDTISSILGNALGFFGTRVWLRFPVLSLLAGITWLLPIAAIITPTSITVVAYQELATTTSTPRQLYYDANQYGSLQTQVRRDYVGPSTDTLRTAYGSAMTGQILPIPAAQPNMSYTSQFVGPALRCDPADASLIQEVYDAYIDQLTGIENQYRYIAWVPTTGGRLNLTETSDGLDLVSTDAAHIYIIPNTSVAGPVYVGGTKTTPEDFHYGYQDLLDCKLYNASYQAFLNFSYPSQTIDIQSRDVLNPVNVSTDISDWYYETVNNPEIVGEQAQRVCYQAIMHSLARLLVGYEWWRDGYIVTEGTSWAMMSINWTARDTAQHGLEELFQNLTLSMLSSASLTIAAQNRIPVNVYSNFNIYEYNPRDLWLAYGIAIGCVVFGIYAMWRNGAGYQNVFSTFLRTAREQALQNLIDPADNGAEPLPSDLAEASIILAEKQRFR</sequence>
<feature type="transmembrane region" description="Helical" evidence="1">
    <location>
        <begin position="487"/>
        <end position="505"/>
    </location>
</feature>
<reference evidence="2 3" key="1">
    <citation type="submission" date="2023-08" db="EMBL/GenBank/DDBJ databases">
        <title>Black Yeasts Isolated from many extreme environments.</title>
        <authorList>
            <person name="Coleine C."/>
            <person name="Stajich J.E."/>
            <person name="Selbmann L."/>
        </authorList>
    </citation>
    <scope>NUCLEOTIDE SEQUENCE [LARGE SCALE GENOMIC DNA]</scope>
    <source>
        <strain evidence="2 3">CCFEE 5885</strain>
    </source>
</reference>
<keyword evidence="1" id="KW-0472">Membrane</keyword>
<dbReference type="PANTHER" id="PTHR35041:SF6">
    <property type="entry name" value="FORMYLMETHIONINE DEFORMYLASE-LIKE PROTEIN-RELATED"/>
    <property type="match status" value="1"/>
</dbReference>
<keyword evidence="3" id="KW-1185">Reference proteome</keyword>
<organism evidence="2 3">
    <name type="scientific">Lithohypha guttulata</name>
    <dbReference type="NCBI Taxonomy" id="1690604"/>
    <lineage>
        <taxon>Eukaryota</taxon>
        <taxon>Fungi</taxon>
        <taxon>Dikarya</taxon>
        <taxon>Ascomycota</taxon>
        <taxon>Pezizomycotina</taxon>
        <taxon>Eurotiomycetes</taxon>
        <taxon>Chaetothyriomycetidae</taxon>
        <taxon>Chaetothyriales</taxon>
        <taxon>Trichomeriaceae</taxon>
        <taxon>Lithohypha</taxon>
    </lineage>
</organism>
<gene>
    <name evidence="2" type="ORF">LTR24_010556</name>
</gene>
<feature type="transmembrane region" description="Helical" evidence="1">
    <location>
        <begin position="147"/>
        <end position="171"/>
    </location>
</feature>
<dbReference type="PANTHER" id="PTHR35041">
    <property type="entry name" value="MEDIATOR OF RNA POLYMERASE II TRANSCRIPTION SUBUNIT 1"/>
    <property type="match status" value="1"/>
</dbReference>
<feature type="transmembrane region" description="Helical" evidence="1">
    <location>
        <begin position="82"/>
        <end position="102"/>
    </location>
</feature>
<name>A0ABR0JTI3_9EURO</name>
<evidence type="ECO:0000313" key="3">
    <source>
        <dbReference type="Proteomes" id="UP001345013"/>
    </source>
</evidence>
<evidence type="ECO:0000256" key="1">
    <source>
        <dbReference type="SAM" id="Phobius"/>
    </source>
</evidence>
<feature type="transmembrane region" description="Helical" evidence="1">
    <location>
        <begin position="122"/>
        <end position="140"/>
    </location>
</feature>
<protein>
    <submittedName>
        <fullName evidence="2">Uncharacterized protein</fullName>
    </submittedName>
</protein>
<keyword evidence="1" id="KW-0812">Transmembrane</keyword>
<keyword evidence="1" id="KW-1133">Transmembrane helix</keyword>
<feature type="transmembrane region" description="Helical" evidence="1">
    <location>
        <begin position="40"/>
        <end position="61"/>
    </location>
</feature>
<accession>A0ABR0JTI3</accession>
<dbReference type="Proteomes" id="UP001345013">
    <property type="component" value="Unassembled WGS sequence"/>
</dbReference>
<dbReference type="EMBL" id="JAVRRG010000356">
    <property type="protein sequence ID" value="KAK5071401.1"/>
    <property type="molecule type" value="Genomic_DNA"/>
</dbReference>
<proteinExistence type="predicted"/>
<comment type="caution">
    <text evidence="2">The sequence shown here is derived from an EMBL/GenBank/DDBJ whole genome shotgun (WGS) entry which is preliminary data.</text>
</comment>